<evidence type="ECO:0000256" key="1">
    <source>
        <dbReference type="ARBA" id="ARBA00001947"/>
    </source>
</evidence>
<dbReference type="KEGG" id="ade:Adeh_3305"/>
<sequence>MAAQAPPAGRATLDFFAAQRNARRRTTVLVIAFAVALAAVIAVVYLALAVALGLGAGAGPGGWAVDASGAAYGPPLLQPGLLALTALGVGAITGVGGAWHAVRLSSGGGAAVAELLGGTPVDRATQDAAERRLVNVTEEMALAAGMPVPRLYVLRGEPGINAFAAGYTPGHSVVAVTRGALERLTRDELQGVVAHELSHVLNADTRIDLRLMAAVGGLGFLTLLGRLLLDAGSGPRRSRDRNRGAIALVGLGLLLAGAMGSLCGRLVRFAVARQREWLADASAVQFTRNPDGLAGALRKIAAEGSAVSGPHVAEAAHLFFARASGGLLAGLFSTHPPIEERIRRIAPHLAGAPLPRATAAGAGAPPRPAPDRPGVAGLAGGAAEPATALPASALRAEHLPRAAGLLSRLPPALAAAAREPFGARAIACALLVDAAAPARAAQLAYFERNDRPLRAELERLLPALAGLDRATRNALLALALPALDALSPAQGTALAADLRALAAADRAVSPYELAVLRTVLRRLSRGAGAPPRALLRTVDEAGPECLEVLSCLAWTGGRDAAAAQAALDAGARALGARAPWRLLPREQLGLGRLETALDRLDAASPTVKAAALEACSAVARADGRVGADEAELVRAVAASLGLPFPPGLERAGAPGAGAAAPLS</sequence>
<dbReference type="AlphaFoldDB" id="Q2IER5"/>
<evidence type="ECO:0000256" key="13">
    <source>
        <dbReference type="SAM" id="Phobius"/>
    </source>
</evidence>
<evidence type="ECO:0000256" key="8">
    <source>
        <dbReference type="ARBA" id="ARBA00022833"/>
    </source>
</evidence>
<evidence type="ECO:0000256" key="10">
    <source>
        <dbReference type="ARBA" id="ARBA00023049"/>
    </source>
</evidence>
<evidence type="ECO:0000256" key="2">
    <source>
        <dbReference type="ARBA" id="ARBA00004651"/>
    </source>
</evidence>
<organism evidence="15 16">
    <name type="scientific">Anaeromyxobacter dehalogenans (strain 2CP-C)</name>
    <dbReference type="NCBI Taxonomy" id="290397"/>
    <lineage>
        <taxon>Bacteria</taxon>
        <taxon>Pseudomonadati</taxon>
        <taxon>Myxococcota</taxon>
        <taxon>Myxococcia</taxon>
        <taxon>Myxococcales</taxon>
        <taxon>Cystobacterineae</taxon>
        <taxon>Anaeromyxobacteraceae</taxon>
        <taxon>Anaeromyxobacter</taxon>
    </lineage>
</organism>
<dbReference type="GO" id="GO:0004222">
    <property type="term" value="F:metalloendopeptidase activity"/>
    <property type="evidence" value="ECO:0007669"/>
    <property type="project" value="InterPro"/>
</dbReference>
<accession>Q2IER5</accession>
<keyword evidence="10" id="KW-0482">Metalloprotease</keyword>
<proteinExistence type="predicted"/>
<dbReference type="SUPFAM" id="SSF158682">
    <property type="entry name" value="TerB-like"/>
    <property type="match status" value="2"/>
</dbReference>
<evidence type="ECO:0000256" key="6">
    <source>
        <dbReference type="ARBA" id="ARBA00022723"/>
    </source>
</evidence>
<dbReference type="STRING" id="290397.Adeh_3305"/>
<feature type="transmembrane region" description="Helical" evidence="13">
    <location>
        <begin position="76"/>
        <end position="99"/>
    </location>
</feature>
<feature type="region of interest" description="Disordered" evidence="12">
    <location>
        <begin position="356"/>
        <end position="380"/>
    </location>
</feature>
<dbReference type="Proteomes" id="UP000001935">
    <property type="component" value="Chromosome"/>
</dbReference>
<dbReference type="GO" id="GO:0006508">
    <property type="term" value="P:proteolysis"/>
    <property type="evidence" value="ECO:0007669"/>
    <property type="project" value="UniProtKB-KW"/>
</dbReference>
<evidence type="ECO:0000256" key="3">
    <source>
        <dbReference type="ARBA" id="ARBA00022475"/>
    </source>
</evidence>
<dbReference type="InterPro" id="IPR029024">
    <property type="entry name" value="TerB-like"/>
</dbReference>
<dbReference type="Pfam" id="PF01435">
    <property type="entry name" value="Peptidase_M48"/>
    <property type="match status" value="1"/>
</dbReference>
<evidence type="ECO:0000313" key="16">
    <source>
        <dbReference type="Proteomes" id="UP000001935"/>
    </source>
</evidence>
<keyword evidence="3" id="KW-1003">Cell membrane</keyword>
<protein>
    <submittedName>
        <fullName evidence="15">Peptidase M48, Ste24p</fullName>
    </submittedName>
</protein>
<keyword evidence="9 13" id="KW-1133">Transmembrane helix</keyword>
<dbReference type="PANTHER" id="PTHR43221:SF1">
    <property type="entry name" value="PROTEASE HTPX"/>
    <property type="match status" value="1"/>
</dbReference>
<dbReference type="EMBL" id="CP000251">
    <property type="protein sequence ID" value="ABC83072.1"/>
    <property type="molecule type" value="Genomic_DNA"/>
</dbReference>
<dbReference type="eggNOG" id="COG0501">
    <property type="taxonomic scope" value="Bacteria"/>
</dbReference>
<dbReference type="InterPro" id="IPR050083">
    <property type="entry name" value="HtpX_protease"/>
</dbReference>
<name>Q2IER5_ANADE</name>
<evidence type="ECO:0000256" key="4">
    <source>
        <dbReference type="ARBA" id="ARBA00022670"/>
    </source>
</evidence>
<gene>
    <name evidence="15" type="ordered locus">Adeh_3305</name>
</gene>
<evidence type="ECO:0000313" key="15">
    <source>
        <dbReference type="EMBL" id="ABC83072.1"/>
    </source>
</evidence>
<dbReference type="GO" id="GO:0046872">
    <property type="term" value="F:metal ion binding"/>
    <property type="evidence" value="ECO:0007669"/>
    <property type="project" value="UniProtKB-KW"/>
</dbReference>
<feature type="domain" description="Peptidase M48" evidence="14">
    <location>
        <begin position="129"/>
        <end position="345"/>
    </location>
</feature>
<dbReference type="InterPro" id="IPR001915">
    <property type="entry name" value="Peptidase_M48"/>
</dbReference>
<feature type="transmembrane region" description="Helical" evidence="13">
    <location>
        <begin position="28"/>
        <end position="56"/>
    </location>
</feature>
<dbReference type="Gene3D" id="3.30.2010.10">
    <property type="entry name" value="Metalloproteases ('zincins'), catalytic domain"/>
    <property type="match status" value="1"/>
</dbReference>
<dbReference type="GO" id="GO:0005886">
    <property type="term" value="C:plasma membrane"/>
    <property type="evidence" value="ECO:0007669"/>
    <property type="project" value="UniProtKB-SubCell"/>
</dbReference>
<evidence type="ECO:0000256" key="5">
    <source>
        <dbReference type="ARBA" id="ARBA00022692"/>
    </source>
</evidence>
<dbReference type="CDD" id="cd07340">
    <property type="entry name" value="M48B_Htpx_like"/>
    <property type="match status" value="1"/>
</dbReference>
<keyword evidence="7" id="KW-0378">Hydrolase</keyword>
<keyword evidence="8" id="KW-0862">Zinc</keyword>
<evidence type="ECO:0000256" key="7">
    <source>
        <dbReference type="ARBA" id="ARBA00022801"/>
    </source>
</evidence>
<dbReference type="HOGENOM" id="CLU_024494_0_0_7"/>
<keyword evidence="6" id="KW-0479">Metal-binding</keyword>
<evidence type="ECO:0000259" key="14">
    <source>
        <dbReference type="Pfam" id="PF01435"/>
    </source>
</evidence>
<keyword evidence="11 13" id="KW-0472">Membrane</keyword>
<comment type="cofactor">
    <cofactor evidence="1">
        <name>Zn(2+)</name>
        <dbReference type="ChEBI" id="CHEBI:29105"/>
    </cofactor>
</comment>
<reference evidence="15 16" key="1">
    <citation type="submission" date="2006-01" db="EMBL/GenBank/DDBJ databases">
        <title>Complete sequence of Anaeromyxobacter dehalogenans 2CP-C.</title>
        <authorList>
            <consortium name="US DOE Joint Genome Institute"/>
            <person name="Copeland A."/>
            <person name="Lucas S."/>
            <person name="Lapidus A."/>
            <person name="Barry K."/>
            <person name="Detter J.C."/>
            <person name="Glavina T."/>
            <person name="Hammon N."/>
            <person name="Israni S."/>
            <person name="Pitluck S."/>
            <person name="Brettin T."/>
            <person name="Bruce D."/>
            <person name="Han C."/>
            <person name="Tapia R."/>
            <person name="Gilna P."/>
            <person name="Kiss H."/>
            <person name="Schmutz J."/>
            <person name="Larimer F."/>
            <person name="Land M."/>
            <person name="Kyrpides N."/>
            <person name="Anderson I."/>
            <person name="Sanford R.A."/>
            <person name="Ritalahti K.M."/>
            <person name="Thomas H.S."/>
            <person name="Kirby J.R."/>
            <person name="Zhulin I.B."/>
            <person name="Loeffler F.E."/>
            <person name="Richardson P."/>
        </authorList>
    </citation>
    <scope>NUCLEOTIDE SEQUENCE [LARGE SCALE GENOMIC DNA]</scope>
    <source>
        <strain evidence="15 16">2CP-C</strain>
    </source>
</reference>
<keyword evidence="5 13" id="KW-0812">Transmembrane</keyword>
<dbReference type="RefSeq" id="WP_011422354.1">
    <property type="nucleotide sequence ID" value="NC_007760.1"/>
</dbReference>
<evidence type="ECO:0000256" key="12">
    <source>
        <dbReference type="SAM" id="MobiDB-lite"/>
    </source>
</evidence>
<evidence type="ECO:0000256" key="9">
    <source>
        <dbReference type="ARBA" id="ARBA00022989"/>
    </source>
</evidence>
<dbReference type="PANTHER" id="PTHR43221">
    <property type="entry name" value="PROTEASE HTPX"/>
    <property type="match status" value="1"/>
</dbReference>
<dbReference type="OrthoDB" id="15218at2"/>
<comment type="subcellular location">
    <subcellularLocation>
        <location evidence="2">Cell membrane</location>
        <topology evidence="2">Multi-pass membrane protein</topology>
    </subcellularLocation>
</comment>
<keyword evidence="4" id="KW-0645">Protease</keyword>
<feature type="transmembrane region" description="Helical" evidence="13">
    <location>
        <begin position="244"/>
        <end position="267"/>
    </location>
</feature>
<evidence type="ECO:0000256" key="11">
    <source>
        <dbReference type="ARBA" id="ARBA00023136"/>
    </source>
</evidence>